<keyword evidence="2" id="KW-1185">Reference proteome</keyword>
<dbReference type="KEGG" id="alq:C7Y71_004425"/>
<gene>
    <name evidence="1" type="ORF">C7Y71_004425</name>
</gene>
<dbReference type="AlphaFoldDB" id="A0A5P8E5K1"/>
<sequence>MLLAAVATQTHAQADLLAAIDRLAQSKKAKVAHSVSYSRPTSDLVAAQLGTAGSMKSMLETYSFTMKAEDAKLVDDIVQAMYAQKDNPDCYRIEGYTASSSQKPRAWNLVYGEDATSGIEIGKNNVYNYTFVNIADKSTASQYRTCYCIEWREWMKKIDGRVIITYARIPRPDTVYVKNDKYSFDLLNKWKQTLPKEFLKMGEVMPLINALRMALIDADPDDAYVVAPFLYKVIKDAVDKDLLTKEERDIVSQQLKRAITSAELPSKPYDQNAQATLDYLRLAVKVLEQPQPLP</sequence>
<dbReference type="EMBL" id="CP033459">
    <property type="protein sequence ID" value="QFQ12319.1"/>
    <property type="molecule type" value="Genomic_DNA"/>
</dbReference>
<evidence type="ECO:0000313" key="2">
    <source>
        <dbReference type="Proteomes" id="UP000249375"/>
    </source>
</evidence>
<proteinExistence type="predicted"/>
<evidence type="ECO:0000313" key="1">
    <source>
        <dbReference type="EMBL" id="QFQ12319.1"/>
    </source>
</evidence>
<organism evidence="1 2">
    <name type="scientific">Pseudoprevotella muciniphila</name>
    <dbReference type="NCBI Taxonomy" id="2133944"/>
    <lineage>
        <taxon>Bacteria</taxon>
        <taxon>Pseudomonadati</taxon>
        <taxon>Bacteroidota</taxon>
        <taxon>Bacteroidia</taxon>
        <taxon>Bacteroidales</taxon>
        <taxon>Prevotellaceae</taxon>
        <taxon>Pseudoprevotella</taxon>
    </lineage>
</organism>
<accession>A0A5P8E5K1</accession>
<name>A0A5P8E5K1_9BACT</name>
<protein>
    <submittedName>
        <fullName evidence="1">Uncharacterized protein</fullName>
    </submittedName>
</protein>
<reference evidence="1 2" key="1">
    <citation type="submission" date="2018-11" db="EMBL/GenBank/DDBJ databases">
        <authorList>
            <person name="Na S.W."/>
            <person name="Baik M."/>
        </authorList>
    </citation>
    <scope>NUCLEOTIDE SEQUENCE [LARGE SCALE GENOMIC DNA]</scope>
    <source>
        <strain evidence="1 2">E39</strain>
    </source>
</reference>
<dbReference type="Proteomes" id="UP000249375">
    <property type="component" value="Chromosome"/>
</dbReference>